<evidence type="ECO:0000313" key="2">
    <source>
        <dbReference type="Proteomes" id="UP001595443"/>
    </source>
</evidence>
<dbReference type="SUPFAM" id="SSF82784">
    <property type="entry name" value="OsmC-like"/>
    <property type="match status" value="1"/>
</dbReference>
<dbReference type="PANTHER" id="PTHR42830:SF1">
    <property type="entry name" value="OSMOTICALLY INDUCIBLE FAMILY PROTEIN"/>
    <property type="match status" value="1"/>
</dbReference>
<comment type="caution">
    <text evidence="1">The sequence shown here is derived from an EMBL/GenBank/DDBJ whole genome shotgun (WGS) entry which is preliminary data.</text>
</comment>
<evidence type="ECO:0000313" key="1">
    <source>
        <dbReference type="EMBL" id="MFC2967242.1"/>
    </source>
</evidence>
<dbReference type="Proteomes" id="UP001595443">
    <property type="component" value="Unassembled WGS sequence"/>
</dbReference>
<dbReference type="Gene3D" id="3.30.300.20">
    <property type="match status" value="1"/>
</dbReference>
<organism evidence="1 2">
    <name type="scientific">Acidimangrovimonas pyrenivorans</name>
    <dbReference type="NCBI Taxonomy" id="2030798"/>
    <lineage>
        <taxon>Bacteria</taxon>
        <taxon>Pseudomonadati</taxon>
        <taxon>Pseudomonadota</taxon>
        <taxon>Alphaproteobacteria</taxon>
        <taxon>Rhodobacterales</taxon>
        <taxon>Paracoccaceae</taxon>
        <taxon>Acidimangrovimonas</taxon>
    </lineage>
</organism>
<keyword evidence="2" id="KW-1185">Reference proteome</keyword>
<protein>
    <submittedName>
        <fullName evidence="1">OsmC family peroxiredoxin</fullName>
    </submittedName>
</protein>
<reference evidence="2" key="1">
    <citation type="journal article" date="2019" name="Int. J. Syst. Evol. Microbiol.">
        <title>The Global Catalogue of Microorganisms (GCM) 10K type strain sequencing project: providing services to taxonomists for standard genome sequencing and annotation.</title>
        <authorList>
            <consortium name="The Broad Institute Genomics Platform"/>
            <consortium name="The Broad Institute Genome Sequencing Center for Infectious Disease"/>
            <person name="Wu L."/>
            <person name="Ma J."/>
        </authorList>
    </citation>
    <scope>NUCLEOTIDE SEQUENCE [LARGE SCALE GENOMIC DNA]</scope>
    <source>
        <strain evidence="2">KCTC 62192</strain>
    </source>
</reference>
<dbReference type="RefSeq" id="WP_377831879.1">
    <property type="nucleotide sequence ID" value="NZ_JBHRSK010000004.1"/>
</dbReference>
<dbReference type="InterPro" id="IPR019904">
    <property type="entry name" value="Peroxiredoxin_OsmC"/>
</dbReference>
<accession>A0ABV7AEK3</accession>
<dbReference type="EMBL" id="JBHRSK010000004">
    <property type="protein sequence ID" value="MFC2967242.1"/>
    <property type="molecule type" value="Genomic_DNA"/>
</dbReference>
<dbReference type="Pfam" id="PF02566">
    <property type="entry name" value="OsmC"/>
    <property type="match status" value="1"/>
</dbReference>
<dbReference type="PANTHER" id="PTHR42830">
    <property type="entry name" value="OSMOTICALLY INDUCIBLE FAMILY PROTEIN"/>
    <property type="match status" value="1"/>
</dbReference>
<dbReference type="NCBIfam" id="TIGR03562">
    <property type="entry name" value="osmo_induc_OsmC"/>
    <property type="match status" value="1"/>
</dbReference>
<sequence>MIEKSGSAVWSGGLKAGSGTVSTESGALDGIAYSHASRFEGKAGCNPEELIGAAHAACYAMFLSALMEGAGIKPGTIATTSTVTLDATTEGGPTVVAAHLVATVTGDAPEEKLLELAEQAKAGCPISKLLRAEVTLEVSVG</sequence>
<dbReference type="InterPro" id="IPR052707">
    <property type="entry name" value="OsmC_Ohr_Peroxiredoxin"/>
</dbReference>
<dbReference type="InterPro" id="IPR015946">
    <property type="entry name" value="KH_dom-like_a/b"/>
</dbReference>
<name>A0ABV7AEK3_9RHOB</name>
<gene>
    <name evidence="1" type="ORF">ACFOES_03975</name>
</gene>
<proteinExistence type="predicted"/>
<dbReference type="InterPro" id="IPR003718">
    <property type="entry name" value="OsmC/Ohr_fam"/>
</dbReference>
<dbReference type="InterPro" id="IPR036102">
    <property type="entry name" value="OsmC/Ohrsf"/>
</dbReference>